<gene>
    <name evidence="8" type="ORF">BCR34DRAFT_486315</name>
</gene>
<feature type="transmembrane region" description="Helical" evidence="6">
    <location>
        <begin position="30"/>
        <end position="49"/>
    </location>
</feature>
<reference evidence="8 9" key="1">
    <citation type="submission" date="2016-07" db="EMBL/GenBank/DDBJ databases">
        <title>Pervasive Adenine N6-methylation of Active Genes in Fungi.</title>
        <authorList>
            <consortium name="DOE Joint Genome Institute"/>
            <person name="Mondo S.J."/>
            <person name="Dannebaum R.O."/>
            <person name="Kuo R.C."/>
            <person name="Labutti K."/>
            <person name="Haridas S."/>
            <person name="Kuo A."/>
            <person name="Salamov A."/>
            <person name="Ahrendt S.R."/>
            <person name="Lipzen A."/>
            <person name="Sullivan W."/>
            <person name="Andreopoulos W.B."/>
            <person name="Clum A."/>
            <person name="Lindquist E."/>
            <person name="Daum C."/>
            <person name="Ramamoorthy G.K."/>
            <person name="Gryganskyi A."/>
            <person name="Culley D."/>
            <person name="Magnuson J.K."/>
            <person name="James T.Y."/>
            <person name="O'Malley M.A."/>
            <person name="Stajich J.E."/>
            <person name="Spatafora J.W."/>
            <person name="Visel A."/>
            <person name="Grigoriev I.V."/>
        </authorList>
    </citation>
    <scope>NUCLEOTIDE SEQUENCE [LARGE SCALE GENOMIC DNA]</scope>
    <source>
        <strain evidence="8 9">CBS 115471</strain>
    </source>
</reference>
<accession>A0A1Y1ZIG3</accession>
<dbReference type="InterPro" id="IPR050360">
    <property type="entry name" value="MFS_Sugar_Transporters"/>
</dbReference>
<dbReference type="PROSITE" id="PS50850">
    <property type="entry name" value="MFS"/>
    <property type="match status" value="1"/>
</dbReference>
<feature type="transmembrane region" description="Helical" evidence="6">
    <location>
        <begin position="129"/>
        <end position="152"/>
    </location>
</feature>
<keyword evidence="4 6" id="KW-1133">Transmembrane helix</keyword>
<evidence type="ECO:0000313" key="8">
    <source>
        <dbReference type="EMBL" id="ORY10050.1"/>
    </source>
</evidence>
<proteinExistence type="inferred from homology"/>
<dbReference type="AlphaFoldDB" id="A0A1Y1ZIG3"/>
<feature type="transmembrane region" description="Helical" evidence="6">
    <location>
        <begin position="6"/>
        <end position="23"/>
    </location>
</feature>
<dbReference type="Gene3D" id="1.20.1250.20">
    <property type="entry name" value="MFS general substrate transporter like domains"/>
    <property type="match status" value="1"/>
</dbReference>
<keyword evidence="5 6" id="KW-0472">Membrane</keyword>
<protein>
    <submittedName>
        <fullName evidence="8">And other transporter-domain-containing protein</fullName>
    </submittedName>
</protein>
<comment type="subcellular location">
    <subcellularLocation>
        <location evidence="1">Membrane</location>
        <topology evidence="1">Multi-pass membrane protein</topology>
    </subcellularLocation>
</comment>
<sequence>LGLLGVYSIIKGVTHSFTMLFLLDRFGRRPLNLIGSVSITFTMYYMAAFTSITGSFHSTREPGASSKSALAMFYLYGASYSLGWGLVFIVNSEIYPNRVHGFCVAWATRFHWIGELCTSFAIAYRLKKFFFGTFVYFGTCTILGGVFSQMFVPETNGKSLENMDVMFEAKGLAWRQMRTWGKQKVRQMMLEGRGVGEEIEEMNSGPQVKEFDSKV</sequence>
<keyword evidence="9" id="KW-1185">Reference proteome</keyword>
<dbReference type="SUPFAM" id="SSF103473">
    <property type="entry name" value="MFS general substrate transporter"/>
    <property type="match status" value="1"/>
</dbReference>
<feature type="transmembrane region" description="Helical" evidence="6">
    <location>
        <begin position="69"/>
        <end position="90"/>
    </location>
</feature>
<evidence type="ECO:0000259" key="7">
    <source>
        <dbReference type="PROSITE" id="PS50850"/>
    </source>
</evidence>
<dbReference type="PANTHER" id="PTHR48022:SF8">
    <property type="entry name" value="MAJOR FACILITATOR SUPERFAMILY (MFS) PROFILE DOMAIN-CONTAINING PROTEIN-RELATED"/>
    <property type="match status" value="1"/>
</dbReference>
<dbReference type="InterPro" id="IPR005828">
    <property type="entry name" value="MFS_sugar_transport-like"/>
</dbReference>
<evidence type="ECO:0000256" key="5">
    <source>
        <dbReference type="ARBA" id="ARBA00023136"/>
    </source>
</evidence>
<feature type="domain" description="Major facilitator superfamily (MFS) profile" evidence="7">
    <location>
        <begin position="1"/>
        <end position="156"/>
    </location>
</feature>
<dbReference type="STRING" id="1231657.A0A1Y1ZIG3"/>
<evidence type="ECO:0000313" key="9">
    <source>
        <dbReference type="Proteomes" id="UP000193144"/>
    </source>
</evidence>
<feature type="non-terminal residue" evidence="8">
    <location>
        <position position="1"/>
    </location>
</feature>
<organism evidence="8 9">
    <name type="scientific">Clohesyomyces aquaticus</name>
    <dbReference type="NCBI Taxonomy" id="1231657"/>
    <lineage>
        <taxon>Eukaryota</taxon>
        <taxon>Fungi</taxon>
        <taxon>Dikarya</taxon>
        <taxon>Ascomycota</taxon>
        <taxon>Pezizomycotina</taxon>
        <taxon>Dothideomycetes</taxon>
        <taxon>Pleosporomycetidae</taxon>
        <taxon>Pleosporales</taxon>
        <taxon>Lindgomycetaceae</taxon>
        <taxon>Clohesyomyces</taxon>
    </lineage>
</organism>
<dbReference type="Proteomes" id="UP000193144">
    <property type="component" value="Unassembled WGS sequence"/>
</dbReference>
<comment type="similarity">
    <text evidence="2">Belongs to the major facilitator superfamily. Sugar transporter (TC 2.A.1.1) family.</text>
</comment>
<dbReference type="PANTHER" id="PTHR48022">
    <property type="entry name" value="PLASTIDIC GLUCOSE TRANSPORTER 4"/>
    <property type="match status" value="1"/>
</dbReference>
<name>A0A1Y1ZIG3_9PLEO</name>
<dbReference type="GO" id="GO:0005351">
    <property type="term" value="F:carbohydrate:proton symporter activity"/>
    <property type="evidence" value="ECO:0007669"/>
    <property type="project" value="TreeGrafter"/>
</dbReference>
<evidence type="ECO:0000256" key="4">
    <source>
        <dbReference type="ARBA" id="ARBA00022989"/>
    </source>
</evidence>
<evidence type="ECO:0000256" key="2">
    <source>
        <dbReference type="ARBA" id="ARBA00010992"/>
    </source>
</evidence>
<dbReference type="OrthoDB" id="3881745at2759"/>
<evidence type="ECO:0000256" key="3">
    <source>
        <dbReference type="ARBA" id="ARBA00022692"/>
    </source>
</evidence>
<dbReference type="PROSITE" id="PS00216">
    <property type="entry name" value="SUGAR_TRANSPORT_1"/>
    <property type="match status" value="1"/>
</dbReference>
<dbReference type="Pfam" id="PF00083">
    <property type="entry name" value="Sugar_tr"/>
    <property type="match status" value="1"/>
</dbReference>
<dbReference type="InterPro" id="IPR020846">
    <property type="entry name" value="MFS_dom"/>
</dbReference>
<dbReference type="EMBL" id="MCFA01000078">
    <property type="protein sequence ID" value="ORY10050.1"/>
    <property type="molecule type" value="Genomic_DNA"/>
</dbReference>
<dbReference type="InterPro" id="IPR036259">
    <property type="entry name" value="MFS_trans_sf"/>
</dbReference>
<keyword evidence="3 6" id="KW-0812">Transmembrane</keyword>
<evidence type="ECO:0000256" key="6">
    <source>
        <dbReference type="SAM" id="Phobius"/>
    </source>
</evidence>
<dbReference type="InterPro" id="IPR005829">
    <property type="entry name" value="Sugar_transporter_CS"/>
</dbReference>
<dbReference type="GO" id="GO:0016020">
    <property type="term" value="C:membrane"/>
    <property type="evidence" value="ECO:0007669"/>
    <property type="project" value="UniProtKB-SubCell"/>
</dbReference>
<evidence type="ECO:0000256" key="1">
    <source>
        <dbReference type="ARBA" id="ARBA00004141"/>
    </source>
</evidence>
<comment type="caution">
    <text evidence="8">The sequence shown here is derived from an EMBL/GenBank/DDBJ whole genome shotgun (WGS) entry which is preliminary data.</text>
</comment>